<gene>
    <name evidence="2" type="ORF">OEA66_14805</name>
</gene>
<evidence type="ECO:0000313" key="2">
    <source>
        <dbReference type="EMBL" id="MCX8533623.1"/>
    </source>
</evidence>
<dbReference type="RefSeq" id="WP_267282118.1">
    <property type="nucleotide sequence ID" value="NZ_JAOVZV010000016.1"/>
</dbReference>
<feature type="domain" description="Glycosyl transferase family 1" evidence="1">
    <location>
        <begin position="174"/>
        <end position="311"/>
    </location>
</feature>
<accession>A0ABT3Y637</accession>
<reference evidence="2" key="1">
    <citation type="submission" date="2022-10" db="EMBL/GenBank/DDBJ databases">
        <title>Chryseobacterium sp. nov., a novel bacterial species.</title>
        <authorList>
            <person name="Cao Y."/>
        </authorList>
    </citation>
    <scope>NUCLEOTIDE SEQUENCE</scope>
    <source>
        <strain evidence="2">KC 927</strain>
    </source>
</reference>
<protein>
    <submittedName>
        <fullName evidence="2">Glycosyltransferase</fullName>
    </submittedName>
</protein>
<sequence>MRIGLAENGYPIKRNILNKVPGYKYIVLRKNNNLFHTLSTLKNLIFRRKLNFEGKYFFYQRPKIDVLHLYNDINYSSQKWVASFETLVPRFPETKNDHQKTTPSHQINKKTEKAFKKISDDNCLGIISISQASANIQLELLKNYSHFEKAVKSKLTIIHPSQNIINRNNEEIYQNTETLQLIFIGTQFHLKGGVEMIEVLKNLKEKYQFRLTIVSSFKTDHYVTKVTEKEANETKQLLKKEDWIDIFENIPNEQVLELIKKSHIGLLPTWSDTYGFSVLEMQAAGVPVITTDIRALPEINNTDCGWLINLPQNHLKQALYFTEEQKENLKITLKNQLGNILKNIFENPEQLFEKSKKSVQRIEEMHNPTIVAEKLKEIYKRA</sequence>
<dbReference type="Pfam" id="PF00534">
    <property type="entry name" value="Glycos_transf_1"/>
    <property type="match status" value="1"/>
</dbReference>
<organism evidence="2 3">
    <name type="scientific">Chryseobacterium luquanense</name>
    <dbReference type="NCBI Taxonomy" id="2983766"/>
    <lineage>
        <taxon>Bacteria</taxon>
        <taxon>Pseudomonadati</taxon>
        <taxon>Bacteroidota</taxon>
        <taxon>Flavobacteriia</taxon>
        <taxon>Flavobacteriales</taxon>
        <taxon>Weeksellaceae</taxon>
        <taxon>Chryseobacterium group</taxon>
        <taxon>Chryseobacterium</taxon>
    </lineage>
</organism>
<keyword evidence="3" id="KW-1185">Reference proteome</keyword>
<evidence type="ECO:0000259" key="1">
    <source>
        <dbReference type="Pfam" id="PF00534"/>
    </source>
</evidence>
<proteinExistence type="predicted"/>
<dbReference type="PANTHER" id="PTHR12526">
    <property type="entry name" value="GLYCOSYLTRANSFERASE"/>
    <property type="match status" value="1"/>
</dbReference>
<dbReference type="CDD" id="cd03801">
    <property type="entry name" value="GT4_PimA-like"/>
    <property type="match status" value="1"/>
</dbReference>
<dbReference type="SUPFAM" id="SSF53756">
    <property type="entry name" value="UDP-Glycosyltransferase/glycogen phosphorylase"/>
    <property type="match status" value="1"/>
</dbReference>
<dbReference type="Gene3D" id="3.40.50.2000">
    <property type="entry name" value="Glycogen Phosphorylase B"/>
    <property type="match status" value="1"/>
</dbReference>
<name>A0ABT3Y637_9FLAO</name>
<dbReference type="EMBL" id="JAOVZV010000016">
    <property type="protein sequence ID" value="MCX8533623.1"/>
    <property type="molecule type" value="Genomic_DNA"/>
</dbReference>
<dbReference type="InterPro" id="IPR001296">
    <property type="entry name" value="Glyco_trans_1"/>
</dbReference>
<dbReference type="Proteomes" id="UP001070176">
    <property type="component" value="Unassembled WGS sequence"/>
</dbReference>
<dbReference type="PANTHER" id="PTHR12526:SF637">
    <property type="entry name" value="GLYCOSYLTRANSFERASE EPSF-RELATED"/>
    <property type="match status" value="1"/>
</dbReference>
<comment type="caution">
    <text evidence="2">The sequence shown here is derived from an EMBL/GenBank/DDBJ whole genome shotgun (WGS) entry which is preliminary data.</text>
</comment>
<evidence type="ECO:0000313" key="3">
    <source>
        <dbReference type="Proteomes" id="UP001070176"/>
    </source>
</evidence>